<dbReference type="Proteomes" id="UP000663860">
    <property type="component" value="Unassembled WGS sequence"/>
</dbReference>
<reference evidence="1" key="1">
    <citation type="submission" date="2021-02" db="EMBL/GenBank/DDBJ databases">
        <authorList>
            <person name="Nowell W R."/>
        </authorList>
    </citation>
    <scope>NUCLEOTIDE SEQUENCE</scope>
</reference>
<dbReference type="EMBL" id="CAJNOG010000128">
    <property type="protein sequence ID" value="CAF0983968.1"/>
    <property type="molecule type" value="Genomic_DNA"/>
</dbReference>
<sequence length="92" mass="10823">MVEYEQHRLKLIDLQASPTLINDSELVYALTQYMITSQYTKNTAEIVLHLNTNEKKVKHVALHYETFQTQNKKEDQSKLKQICIFPQQDANQ</sequence>
<organism evidence="1 4">
    <name type="scientific">Adineta steineri</name>
    <dbReference type="NCBI Taxonomy" id="433720"/>
    <lineage>
        <taxon>Eukaryota</taxon>
        <taxon>Metazoa</taxon>
        <taxon>Spiralia</taxon>
        <taxon>Gnathifera</taxon>
        <taxon>Rotifera</taxon>
        <taxon>Eurotatoria</taxon>
        <taxon>Bdelloidea</taxon>
        <taxon>Adinetida</taxon>
        <taxon>Adinetidae</taxon>
        <taxon>Adineta</taxon>
    </lineage>
</organism>
<dbReference type="Proteomes" id="UP000663845">
    <property type="component" value="Unassembled WGS sequence"/>
</dbReference>
<dbReference type="Proteomes" id="UP000663844">
    <property type="component" value="Unassembled WGS sequence"/>
</dbReference>
<gene>
    <name evidence="2" type="ORF">IZO911_LOCUS31203</name>
    <name evidence="1" type="ORF">JYZ213_LOCUS15083</name>
    <name evidence="3" type="ORF">OXD698_LOCUS30509</name>
</gene>
<comment type="caution">
    <text evidence="1">The sequence shown here is derived from an EMBL/GenBank/DDBJ whole genome shotgun (WGS) entry which is preliminary data.</text>
</comment>
<accession>A0A814FRZ8</accession>
<dbReference type="AlphaFoldDB" id="A0A814FRZ8"/>
<dbReference type="EMBL" id="CAJOAZ010003602">
    <property type="protein sequence ID" value="CAF4017816.1"/>
    <property type="molecule type" value="Genomic_DNA"/>
</dbReference>
<evidence type="ECO:0000313" key="2">
    <source>
        <dbReference type="EMBL" id="CAF1248370.1"/>
    </source>
</evidence>
<name>A0A814FRZ8_9BILA</name>
<protein>
    <submittedName>
        <fullName evidence="1">Uncharacterized protein</fullName>
    </submittedName>
</protein>
<dbReference type="EMBL" id="CAJNOE010000505">
    <property type="protein sequence ID" value="CAF1248370.1"/>
    <property type="molecule type" value="Genomic_DNA"/>
</dbReference>
<evidence type="ECO:0000313" key="1">
    <source>
        <dbReference type="EMBL" id="CAF0983968.1"/>
    </source>
</evidence>
<proteinExistence type="predicted"/>
<evidence type="ECO:0000313" key="3">
    <source>
        <dbReference type="EMBL" id="CAF4017816.1"/>
    </source>
</evidence>
<evidence type="ECO:0000313" key="4">
    <source>
        <dbReference type="Proteomes" id="UP000663845"/>
    </source>
</evidence>